<dbReference type="RefSeq" id="WP_204728894.1">
    <property type="nucleotide sequence ID" value="NZ_JAFBDK010000005.1"/>
</dbReference>
<protein>
    <submittedName>
        <fullName evidence="4">Anti-sigma factor</fullName>
    </submittedName>
</protein>
<proteinExistence type="predicted"/>
<dbReference type="InterPro" id="IPR025672">
    <property type="entry name" value="Sigma_reg_C_dom"/>
</dbReference>
<feature type="domain" description="Sigma factor regulator N-terminal" evidence="3">
    <location>
        <begin position="56"/>
        <end position="146"/>
    </location>
</feature>
<reference evidence="5" key="1">
    <citation type="journal article" date="2019" name="Int. J. Syst. Evol. Microbiol.">
        <title>The Global Catalogue of Microorganisms (GCM) 10K type strain sequencing project: providing services to taxonomists for standard genome sequencing and annotation.</title>
        <authorList>
            <consortium name="The Broad Institute Genomics Platform"/>
            <consortium name="The Broad Institute Genome Sequencing Center for Infectious Disease"/>
            <person name="Wu L."/>
            <person name="Ma J."/>
        </authorList>
    </citation>
    <scope>NUCLEOTIDE SEQUENCE [LARGE SCALE GENOMIC DNA]</scope>
    <source>
        <strain evidence="5">KCTC 13528</strain>
    </source>
</reference>
<feature type="domain" description="Sigma factor regulator C-terminal" evidence="2">
    <location>
        <begin position="202"/>
        <end position="350"/>
    </location>
</feature>
<keyword evidence="5" id="KW-1185">Reference proteome</keyword>
<keyword evidence="1" id="KW-0812">Transmembrane</keyword>
<comment type="caution">
    <text evidence="4">The sequence shown here is derived from an EMBL/GenBank/DDBJ whole genome shotgun (WGS) entry which is preliminary data.</text>
</comment>
<evidence type="ECO:0000256" key="1">
    <source>
        <dbReference type="SAM" id="Phobius"/>
    </source>
</evidence>
<evidence type="ECO:0000259" key="2">
    <source>
        <dbReference type="Pfam" id="PF13791"/>
    </source>
</evidence>
<dbReference type="Pfam" id="PF13800">
    <property type="entry name" value="Sigma_reg_N"/>
    <property type="match status" value="1"/>
</dbReference>
<evidence type="ECO:0000313" key="5">
    <source>
        <dbReference type="Proteomes" id="UP001597561"/>
    </source>
</evidence>
<dbReference type="Proteomes" id="UP001597561">
    <property type="component" value="Unassembled WGS sequence"/>
</dbReference>
<dbReference type="InterPro" id="IPR029101">
    <property type="entry name" value="Sigma_reg_N"/>
</dbReference>
<dbReference type="EMBL" id="JBHUPG010000019">
    <property type="protein sequence ID" value="MFD2912331.1"/>
    <property type="molecule type" value="Genomic_DNA"/>
</dbReference>
<keyword evidence="1" id="KW-0472">Membrane</keyword>
<evidence type="ECO:0000313" key="4">
    <source>
        <dbReference type="EMBL" id="MFD2912331.1"/>
    </source>
</evidence>
<gene>
    <name evidence="4" type="ORF">ACFS5P_10635</name>
</gene>
<keyword evidence="1" id="KW-1133">Transmembrane helix</keyword>
<organism evidence="4 5">
    <name type="scientific">Jeotgalibacillus terrae</name>
    <dbReference type="NCBI Taxonomy" id="587735"/>
    <lineage>
        <taxon>Bacteria</taxon>
        <taxon>Bacillati</taxon>
        <taxon>Bacillota</taxon>
        <taxon>Bacilli</taxon>
        <taxon>Bacillales</taxon>
        <taxon>Caryophanaceae</taxon>
        <taxon>Jeotgalibacillus</taxon>
    </lineage>
</organism>
<feature type="transmembrane region" description="Helical" evidence="1">
    <location>
        <begin position="68"/>
        <end position="91"/>
    </location>
</feature>
<evidence type="ECO:0000259" key="3">
    <source>
        <dbReference type="Pfam" id="PF13800"/>
    </source>
</evidence>
<dbReference type="Pfam" id="PF13791">
    <property type="entry name" value="Sigma_reg_C"/>
    <property type="match status" value="1"/>
</dbReference>
<accession>A0ABW5ZJ50</accession>
<sequence>MSDEFKQRLKKYYAGELSDQEAAKVEQEIQQAEAYQDVMNETFEHDELPPGKVGEILKRSSRRARLTVIGYVVMILLMIYPVLMIGSYVYYGFIERANNLIDVAYSTVYITEPNASVDEFNIEYELGLFTFDVYMDIYKQVGNATIKQGEWVVPFRYNQPDFPERNYTIDQPPEEIPQPDQRLLYHPDAGLSNSQNGGWDTLENLPEGTVAEVYVSLERTVPVDELNRVINDIDAKWLWYAIDTGLDAEASGEHTGYLPPIGYPAQTGNNWSPYNFQAPNDEQFMESLKFLAEYEEQATMIARAKWLELDERIAFLEENGLNAYGGVVTGPAKELLKLRDNDDVRAIRTGEVRLWNW</sequence>
<name>A0ABW5ZJ50_9BACL</name>